<keyword evidence="13" id="KW-1185">Reference proteome</keyword>
<comment type="caution">
    <text evidence="11">Lacks conserved residue(s) required for the propagation of feature annotation.</text>
</comment>
<keyword evidence="7 11" id="KW-0418">Kinase</keyword>
<evidence type="ECO:0000256" key="4">
    <source>
        <dbReference type="ARBA" id="ARBA00022605"/>
    </source>
</evidence>
<evidence type="ECO:0000313" key="13">
    <source>
        <dbReference type="Proteomes" id="UP001523566"/>
    </source>
</evidence>
<dbReference type="PRINTS" id="PR01100">
    <property type="entry name" value="SHIKIMTKNASE"/>
</dbReference>
<dbReference type="Pfam" id="PF01202">
    <property type="entry name" value="SKI"/>
    <property type="match status" value="1"/>
</dbReference>
<dbReference type="RefSeq" id="WP_262065539.1">
    <property type="nucleotide sequence ID" value="NZ_JAMXOD010000005.1"/>
</dbReference>
<comment type="cofactor">
    <cofactor evidence="11">
        <name>Mg(2+)</name>
        <dbReference type="ChEBI" id="CHEBI:18420"/>
    </cofactor>
    <text evidence="11">Binds 1 Mg(2+) ion per subunit.</text>
</comment>
<dbReference type="InterPro" id="IPR031322">
    <property type="entry name" value="Shikimate/glucono_kinase"/>
</dbReference>
<feature type="binding site" evidence="11">
    <location>
        <position position="15"/>
    </location>
    <ligand>
        <name>Mg(2+)</name>
        <dbReference type="ChEBI" id="CHEBI:18420"/>
    </ligand>
</feature>
<feature type="binding site" evidence="11">
    <location>
        <position position="33"/>
    </location>
    <ligand>
        <name>substrate</name>
    </ligand>
</feature>
<reference evidence="12 13" key="1">
    <citation type="journal article" date="2022" name="Genome Biol. Evol.">
        <title>Host diet, physiology and behaviors set the stage for Lachnospiraceae cladogenesis.</title>
        <authorList>
            <person name="Vera-Ponce De Leon A."/>
            <person name="Schneider M."/>
            <person name="Jahnes B.C."/>
            <person name="Sadowski V."/>
            <person name="Camuy-Velez L.A."/>
            <person name="Duan J."/>
            <person name="Sabree Z.L."/>
        </authorList>
    </citation>
    <scope>NUCLEOTIDE SEQUENCE [LARGE SCALE GENOMIC DNA]</scope>
    <source>
        <strain evidence="12 13">PAL113</strain>
    </source>
</reference>
<feature type="binding site" evidence="11">
    <location>
        <position position="137"/>
    </location>
    <ligand>
        <name>substrate</name>
    </ligand>
</feature>
<dbReference type="InterPro" id="IPR027417">
    <property type="entry name" value="P-loop_NTPase"/>
</dbReference>
<dbReference type="PANTHER" id="PTHR21087">
    <property type="entry name" value="SHIKIMATE KINASE"/>
    <property type="match status" value="1"/>
</dbReference>
<keyword evidence="4 11" id="KW-0028">Amino-acid biosynthesis</keyword>
<gene>
    <name evidence="11" type="primary">aroK</name>
    <name evidence="12" type="ORF">NK125_04895</name>
</gene>
<feature type="binding site" evidence="11">
    <location>
        <position position="79"/>
    </location>
    <ligand>
        <name>substrate</name>
    </ligand>
</feature>
<evidence type="ECO:0000256" key="6">
    <source>
        <dbReference type="ARBA" id="ARBA00022741"/>
    </source>
</evidence>
<dbReference type="Gene3D" id="3.40.50.300">
    <property type="entry name" value="P-loop containing nucleotide triphosphate hydrolases"/>
    <property type="match status" value="1"/>
</dbReference>
<comment type="catalytic activity">
    <reaction evidence="10 11">
        <text>shikimate + ATP = 3-phosphoshikimate + ADP + H(+)</text>
        <dbReference type="Rhea" id="RHEA:13121"/>
        <dbReference type="ChEBI" id="CHEBI:15378"/>
        <dbReference type="ChEBI" id="CHEBI:30616"/>
        <dbReference type="ChEBI" id="CHEBI:36208"/>
        <dbReference type="ChEBI" id="CHEBI:145989"/>
        <dbReference type="ChEBI" id="CHEBI:456216"/>
        <dbReference type="EC" id="2.7.1.71"/>
    </reaction>
</comment>
<evidence type="ECO:0000256" key="8">
    <source>
        <dbReference type="ARBA" id="ARBA00022840"/>
    </source>
</evidence>
<evidence type="ECO:0000256" key="3">
    <source>
        <dbReference type="ARBA" id="ARBA00012154"/>
    </source>
</evidence>
<organism evidence="12 13">
    <name type="scientific">Aequitasia blattaphilus</name>
    <dbReference type="NCBI Taxonomy" id="2949332"/>
    <lineage>
        <taxon>Bacteria</taxon>
        <taxon>Bacillati</taxon>
        <taxon>Bacillota</taxon>
        <taxon>Clostridia</taxon>
        <taxon>Lachnospirales</taxon>
        <taxon>Lachnospiraceae</taxon>
        <taxon>Aequitasia</taxon>
    </lineage>
</organism>
<evidence type="ECO:0000256" key="7">
    <source>
        <dbReference type="ARBA" id="ARBA00022777"/>
    </source>
</evidence>
<accession>A0ABT1EA55</accession>
<dbReference type="InterPro" id="IPR000623">
    <property type="entry name" value="Shikimate_kinase/TSH1"/>
</dbReference>
<comment type="function">
    <text evidence="11">Catalyzes the specific phosphorylation of the 3-hydroxyl group of shikimic acid using ATP as a cosubstrate.</text>
</comment>
<evidence type="ECO:0000256" key="2">
    <source>
        <dbReference type="ARBA" id="ARBA00006997"/>
    </source>
</evidence>
<dbReference type="PANTHER" id="PTHR21087:SF16">
    <property type="entry name" value="SHIKIMATE KINASE 1, CHLOROPLASTIC"/>
    <property type="match status" value="1"/>
</dbReference>
<keyword evidence="11" id="KW-0460">Magnesium</keyword>
<dbReference type="EC" id="2.7.1.71" evidence="3 11"/>
<comment type="caution">
    <text evidence="12">The sequence shown here is derived from an EMBL/GenBank/DDBJ whole genome shotgun (WGS) entry which is preliminary data.</text>
</comment>
<dbReference type="CDD" id="cd00464">
    <property type="entry name" value="SK"/>
    <property type="match status" value="1"/>
</dbReference>
<protein>
    <recommendedName>
        <fullName evidence="3 11">Shikimate kinase</fullName>
        <shortName evidence="11">SK</shortName>
        <ecNumber evidence="3 11">2.7.1.71</ecNumber>
    </recommendedName>
</protein>
<dbReference type="EMBL" id="JAMZFW010000005">
    <property type="protein sequence ID" value="MCP1101751.1"/>
    <property type="molecule type" value="Genomic_DNA"/>
</dbReference>
<dbReference type="GO" id="GO:0016301">
    <property type="term" value="F:kinase activity"/>
    <property type="evidence" value="ECO:0007669"/>
    <property type="project" value="UniProtKB-KW"/>
</dbReference>
<evidence type="ECO:0000256" key="11">
    <source>
        <dbReference type="HAMAP-Rule" id="MF_00109"/>
    </source>
</evidence>
<proteinExistence type="inferred from homology"/>
<evidence type="ECO:0000313" key="12">
    <source>
        <dbReference type="EMBL" id="MCP1101751.1"/>
    </source>
</evidence>
<comment type="pathway">
    <text evidence="1 11">Metabolic intermediate biosynthesis; chorismate biosynthesis; chorismate from D-erythrose 4-phosphate and phosphoenolpyruvate: step 5/7.</text>
</comment>
<dbReference type="SUPFAM" id="SSF52540">
    <property type="entry name" value="P-loop containing nucleoside triphosphate hydrolases"/>
    <property type="match status" value="1"/>
</dbReference>
<keyword evidence="11" id="KW-0963">Cytoplasm</keyword>
<evidence type="ECO:0000256" key="10">
    <source>
        <dbReference type="ARBA" id="ARBA00048567"/>
    </source>
</evidence>
<sequence>MNNIVIVGFMGAGKSTIARRLGKVLKQPVLDMDREIVKAEGMEINEIFAKKGEEYFRNLETNYLISLKEKENCIISTGGGTIIKEENRRLLKEIGVVVLLQASLATTYKRVANNDRRPLVNSQTNKKKYLINLFNSRKDLYNEIADIKIRINHKTVNMIGDEIIKKVERLNKC</sequence>
<evidence type="ECO:0000256" key="9">
    <source>
        <dbReference type="ARBA" id="ARBA00023141"/>
    </source>
</evidence>
<feature type="binding site" evidence="11">
    <location>
        <position position="117"/>
    </location>
    <ligand>
        <name>ATP</name>
        <dbReference type="ChEBI" id="CHEBI:30616"/>
    </ligand>
</feature>
<keyword evidence="6 11" id="KW-0547">Nucleotide-binding</keyword>
<evidence type="ECO:0000256" key="1">
    <source>
        <dbReference type="ARBA" id="ARBA00004842"/>
    </source>
</evidence>
<keyword evidence="5 11" id="KW-0808">Transferase</keyword>
<dbReference type="Proteomes" id="UP001523566">
    <property type="component" value="Unassembled WGS sequence"/>
</dbReference>
<comment type="subcellular location">
    <subcellularLocation>
        <location evidence="11">Cytoplasm</location>
    </subcellularLocation>
</comment>
<keyword evidence="9 11" id="KW-0057">Aromatic amino acid biosynthesis</keyword>
<evidence type="ECO:0000256" key="5">
    <source>
        <dbReference type="ARBA" id="ARBA00022679"/>
    </source>
</evidence>
<dbReference type="InterPro" id="IPR023000">
    <property type="entry name" value="Shikimate_kinase_CS"/>
</dbReference>
<comment type="similarity">
    <text evidence="2 11">Belongs to the shikimate kinase family.</text>
</comment>
<keyword evidence="11" id="KW-0479">Metal-binding</keyword>
<dbReference type="PROSITE" id="PS01128">
    <property type="entry name" value="SHIKIMATE_KINASE"/>
    <property type="match status" value="1"/>
</dbReference>
<dbReference type="HAMAP" id="MF_00109">
    <property type="entry name" value="Shikimate_kinase"/>
    <property type="match status" value="1"/>
</dbReference>
<name>A0ABT1EA55_9FIRM</name>
<feature type="binding site" evidence="11">
    <location>
        <position position="57"/>
    </location>
    <ligand>
        <name>substrate</name>
    </ligand>
</feature>
<keyword evidence="8 11" id="KW-0067">ATP-binding</keyword>
<comment type="subunit">
    <text evidence="11">Monomer.</text>
</comment>
<feature type="binding site" evidence="11">
    <location>
        <begin position="11"/>
        <end position="16"/>
    </location>
    <ligand>
        <name>ATP</name>
        <dbReference type="ChEBI" id="CHEBI:30616"/>
    </ligand>
</feature>